<dbReference type="Pfam" id="PF12833">
    <property type="entry name" value="HTH_18"/>
    <property type="match status" value="1"/>
</dbReference>
<protein>
    <submittedName>
        <fullName evidence="5">AraC-type DNA-binding protein</fullName>
    </submittedName>
</protein>
<dbReference type="GO" id="GO:0043565">
    <property type="term" value="F:sequence-specific DNA binding"/>
    <property type="evidence" value="ECO:0007669"/>
    <property type="project" value="InterPro"/>
</dbReference>
<organism evidence="5 6">
    <name type="scientific">Litchfieldia salsa</name>
    <dbReference type="NCBI Taxonomy" id="930152"/>
    <lineage>
        <taxon>Bacteria</taxon>
        <taxon>Bacillati</taxon>
        <taxon>Bacillota</taxon>
        <taxon>Bacilli</taxon>
        <taxon>Bacillales</taxon>
        <taxon>Bacillaceae</taxon>
        <taxon>Litchfieldia</taxon>
    </lineage>
</organism>
<dbReference type="RefSeq" id="WP_090854242.1">
    <property type="nucleotide sequence ID" value="NZ_FNJU01000005.1"/>
</dbReference>
<dbReference type="PRINTS" id="PR00032">
    <property type="entry name" value="HTHARAC"/>
</dbReference>
<evidence type="ECO:0000256" key="2">
    <source>
        <dbReference type="ARBA" id="ARBA00023125"/>
    </source>
</evidence>
<dbReference type="SMART" id="SM00342">
    <property type="entry name" value="HTH_ARAC"/>
    <property type="match status" value="1"/>
</dbReference>
<dbReference type="OrthoDB" id="2563880at2"/>
<dbReference type="Pfam" id="PF02311">
    <property type="entry name" value="AraC_binding"/>
    <property type="match status" value="1"/>
</dbReference>
<dbReference type="Gene3D" id="1.10.10.60">
    <property type="entry name" value="Homeodomain-like"/>
    <property type="match status" value="2"/>
</dbReference>
<sequence>MEIRKYNLSHLGVHIHFVLDKVTYPGWEDIRNLVNVHSLYWIHEGEGTFLTNTEHKVQAGMMTYLRPGLEMSMRSEPHAPLRITMILFDCAELVYDALWKDIIPIDKLRLPFLSQYTLKQSEELGILCREIHHEWEPGIADGASVSQAKLQILLHKLHQIEQPDWSITESGALSAFEQVKKRIENGYKENPRIELLAEEYNISASYLRKLFIKYTGMGPKEYLIHLRNEQACRYLIFTDFPIKEIAKLCGFYEEYHFSKMFKKINGVSPSIYRSMERSVE</sequence>
<keyword evidence="6" id="KW-1185">Reference proteome</keyword>
<dbReference type="STRING" id="930152.SAMN05216565_10580"/>
<accession>A0A1H0UQP6</accession>
<evidence type="ECO:0000313" key="6">
    <source>
        <dbReference type="Proteomes" id="UP000199159"/>
    </source>
</evidence>
<dbReference type="InterPro" id="IPR020449">
    <property type="entry name" value="Tscrpt_reg_AraC-type_HTH"/>
</dbReference>
<dbReference type="PANTHER" id="PTHR43280:SF30">
    <property type="entry name" value="MMSAB OPERON REGULATORY PROTEIN"/>
    <property type="match status" value="1"/>
</dbReference>
<proteinExistence type="predicted"/>
<dbReference type="EMBL" id="FNJU01000005">
    <property type="protein sequence ID" value="SDP68156.1"/>
    <property type="molecule type" value="Genomic_DNA"/>
</dbReference>
<dbReference type="InterPro" id="IPR003313">
    <property type="entry name" value="AraC-bd"/>
</dbReference>
<reference evidence="6" key="1">
    <citation type="submission" date="2016-10" db="EMBL/GenBank/DDBJ databases">
        <authorList>
            <person name="Varghese N."/>
            <person name="Submissions S."/>
        </authorList>
    </citation>
    <scope>NUCLEOTIDE SEQUENCE [LARGE SCALE GENOMIC DNA]</scope>
    <source>
        <strain evidence="6">IBRC-M10078</strain>
    </source>
</reference>
<evidence type="ECO:0000256" key="1">
    <source>
        <dbReference type="ARBA" id="ARBA00023015"/>
    </source>
</evidence>
<evidence type="ECO:0000259" key="4">
    <source>
        <dbReference type="PROSITE" id="PS01124"/>
    </source>
</evidence>
<keyword evidence="3" id="KW-0804">Transcription</keyword>
<dbReference type="Proteomes" id="UP000199159">
    <property type="component" value="Unassembled WGS sequence"/>
</dbReference>
<evidence type="ECO:0000313" key="5">
    <source>
        <dbReference type="EMBL" id="SDP68156.1"/>
    </source>
</evidence>
<dbReference type="SUPFAM" id="SSF51215">
    <property type="entry name" value="Regulatory protein AraC"/>
    <property type="match status" value="1"/>
</dbReference>
<keyword evidence="1" id="KW-0805">Transcription regulation</keyword>
<name>A0A1H0UQP6_9BACI</name>
<evidence type="ECO:0000256" key="3">
    <source>
        <dbReference type="ARBA" id="ARBA00023163"/>
    </source>
</evidence>
<dbReference type="InterPro" id="IPR018060">
    <property type="entry name" value="HTH_AraC"/>
</dbReference>
<dbReference type="AlphaFoldDB" id="A0A1H0UQP6"/>
<gene>
    <name evidence="5" type="ORF">SAMN05216565_10580</name>
</gene>
<dbReference type="PROSITE" id="PS01124">
    <property type="entry name" value="HTH_ARAC_FAMILY_2"/>
    <property type="match status" value="1"/>
</dbReference>
<dbReference type="InterPro" id="IPR009057">
    <property type="entry name" value="Homeodomain-like_sf"/>
</dbReference>
<keyword evidence="2 5" id="KW-0238">DNA-binding</keyword>
<dbReference type="GO" id="GO:0003700">
    <property type="term" value="F:DNA-binding transcription factor activity"/>
    <property type="evidence" value="ECO:0007669"/>
    <property type="project" value="InterPro"/>
</dbReference>
<dbReference type="InterPro" id="IPR037923">
    <property type="entry name" value="HTH-like"/>
</dbReference>
<dbReference type="PANTHER" id="PTHR43280">
    <property type="entry name" value="ARAC-FAMILY TRANSCRIPTIONAL REGULATOR"/>
    <property type="match status" value="1"/>
</dbReference>
<dbReference type="SUPFAM" id="SSF46689">
    <property type="entry name" value="Homeodomain-like"/>
    <property type="match status" value="2"/>
</dbReference>
<feature type="domain" description="HTH araC/xylS-type" evidence="4">
    <location>
        <begin position="177"/>
        <end position="275"/>
    </location>
</feature>